<keyword evidence="4" id="KW-0732">Signal</keyword>
<name>A0A853AR11_9PSEU</name>
<evidence type="ECO:0000256" key="4">
    <source>
        <dbReference type="SAM" id="SignalP"/>
    </source>
</evidence>
<keyword evidence="7" id="KW-1185">Reference proteome</keyword>
<protein>
    <submittedName>
        <fullName evidence="6">2-polyprenyl-6-methoxyphenol hydroxylase-like FAD-dependent oxidoreductase</fullName>
    </submittedName>
</protein>
<feature type="chain" id="PRO_5039282946" evidence="4">
    <location>
        <begin position="19"/>
        <end position="372"/>
    </location>
</feature>
<dbReference type="PANTHER" id="PTHR13789">
    <property type="entry name" value="MONOOXYGENASE"/>
    <property type="match status" value="1"/>
</dbReference>
<organism evidence="6 7">
    <name type="scientific">Saccharopolyspora hordei</name>
    <dbReference type="NCBI Taxonomy" id="1838"/>
    <lineage>
        <taxon>Bacteria</taxon>
        <taxon>Bacillati</taxon>
        <taxon>Actinomycetota</taxon>
        <taxon>Actinomycetes</taxon>
        <taxon>Pseudonocardiales</taxon>
        <taxon>Pseudonocardiaceae</taxon>
        <taxon>Saccharopolyspora</taxon>
    </lineage>
</organism>
<dbReference type="InterPro" id="IPR050493">
    <property type="entry name" value="FAD-dep_Monooxygenase_BioMet"/>
</dbReference>
<evidence type="ECO:0000256" key="1">
    <source>
        <dbReference type="ARBA" id="ARBA00023002"/>
    </source>
</evidence>
<keyword evidence="1" id="KW-0560">Oxidoreductase</keyword>
<dbReference type="PANTHER" id="PTHR13789:SF309">
    <property type="entry name" value="PUTATIVE (AFU_ORTHOLOGUE AFUA_6G14510)-RELATED"/>
    <property type="match status" value="1"/>
</dbReference>
<feature type="signal peptide" evidence="4">
    <location>
        <begin position="1"/>
        <end position="18"/>
    </location>
</feature>
<reference evidence="6 7" key="1">
    <citation type="submission" date="2020-07" db="EMBL/GenBank/DDBJ databases">
        <title>Sequencing the genomes of 1000 actinobacteria strains.</title>
        <authorList>
            <person name="Klenk H.-P."/>
        </authorList>
    </citation>
    <scope>NUCLEOTIDE SEQUENCE [LARGE SCALE GENOMIC DNA]</scope>
    <source>
        <strain evidence="6 7">DSM 44065</strain>
    </source>
</reference>
<evidence type="ECO:0000256" key="3">
    <source>
        <dbReference type="SAM" id="MobiDB-lite"/>
    </source>
</evidence>
<proteinExistence type="predicted"/>
<feature type="domain" description="FAD-binding" evidence="5">
    <location>
        <begin position="2"/>
        <end position="321"/>
    </location>
</feature>
<dbReference type="Proteomes" id="UP000587002">
    <property type="component" value="Unassembled WGS sequence"/>
</dbReference>
<feature type="compositionally biased region" description="Low complexity" evidence="3">
    <location>
        <begin position="360"/>
        <end position="372"/>
    </location>
</feature>
<dbReference type="AlphaFoldDB" id="A0A853AR11"/>
<dbReference type="GO" id="GO:0071949">
    <property type="term" value="F:FAD binding"/>
    <property type="evidence" value="ECO:0007669"/>
    <property type="project" value="InterPro"/>
</dbReference>
<sequence length="372" mass="39678">MRVVVVGAGIAGTAAALALDMAGFEVSVHEAHPDSGADLGAFLTLPGTGTRVLDELGLTPTAGFPLTAMRLTDSSGAEVGGSVLDGYRCVRRAELCAELRAEAHRRGLRVEHGARFVSAEQDGDGVVARFSDGREAEGDLLVGADGLNSAVRERIDPVPKRYAGQHVFFGHSDRAAPPHRPGRIEMVRGSGSAFGYAVSPEGRTYWFARVPAPPLDAGESADDRRARLLRALEPDETPTAAIVAASDEVLVTEARDLAQPPRWRDGRVLLIGDAAHAASPATGQGAAMALEDAVVLAKAVRDHGDLDAYERLRRPRVERNIVRSAQLTAMLGAQHAELPDAVERLERRHRDAPSTDDPTDLLTWHTPLPTHL</sequence>
<keyword evidence="2" id="KW-0503">Monooxygenase</keyword>
<dbReference type="PRINTS" id="PR00420">
    <property type="entry name" value="RNGMNOXGNASE"/>
</dbReference>
<dbReference type="RefSeq" id="WP_179723483.1">
    <property type="nucleotide sequence ID" value="NZ_BAABFH010000001.1"/>
</dbReference>
<evidence type="ECO:0000313" key="6">
    <source>
        <dbReference type="EMBL" id="NYI85603.1"/>
    </source>
</evidence>
<dbReference type="EMBL" id="JACCFJ010000001">
    <property type="protein sequence ID" value="NYI85603.1"/>
    <property type="molecule type" value="Genomic_DNA"/>
</dbReference>
<dbReference type="GO" id="GO:0004497">
    <property type="term" value="F:monooxygenase activity"/>
    <property type="evidence" value="ECO:0007669"/>
    <property type="project" value="UniProtKB-KW"/>
</dbReference>
<evidence type="ECO:0000256" key="2">
    <source>
        <dbReference type="ARBA" id="ARBA00023033"/>
    </source>
</evidence>
<dbReference type="Gene3D" id="3.50.50.60">
    <property type="entry name" value="FAD/NAD(P)-binding domain"/>
    <property type="match status" value="1"/>
</dbReference>
<feature type="region of interest" description="Disordered" evidence="3">
    <location>
        <begin position="347"/>
        <end position="372"/>
    </location>
</feature>
<evidence type="ECO:0000259" key="5">
    <source>
        <dbReference type="Pfam" id="PF01494"/>
    </source>
</evidence>
<evidence type="ECO:0000313" key="7">
    <source>
        <dbReference type="Proteomes" id="UP000587002"/>
    </source>
</evidence>
<accession>A0A853AR11</accession>
<gene>
    <name evidence="6" type="ORF">HNR68_004233</name>
</gene>
<comment type="caution">
    <text evidence="6">The sequence shown here is derived from an EMBL/GenBank/DDBJ whole genome shotgun (WGS) entry which is preliminary data.</text>
</comment>
<dbReference type="InterPro" id="IPR036188">
    <property type="entry name" value="FAD/NAD-bd_sf"/>
</dbReference>
<dbReference type="Pfam" id="PF01494">
    <property type="entry name" value="FAD_binding_3"/>
    <property type="match status" value="1"/>
</dbReference>
<dbReference type="InterPro" id="IPR002938">
    <property type="entry name" value="FAD-bd"/>
</dbReference>
<dbReference type="SUPFAM" id="SSF51905">
    <property type="entry name" value="FAD/NAD(P)-binding domain"/>
    <property type="match status" value="1"/>
</dbReference>